<name>A0A8T1CBE2_9STRA</name>
<gene>
    <name evidence="2" type="ORF">PC117_g17780</name>
</gene>
<protein>
    <submittedName>
        <fullName evidence="2">Uncharacterized protein</fullName>
    </submittedName>
</protein>
<evidence type="ECO:0000313" key="2">
    <source>
        <dbReference type="EMBL" id="KAG2916264.1"/>
    </source>
</evidence>
<dbReference type="InterPro" id="IPR016197">
    <property type="entry name" value="Chromo-like_dom_sf"/>
</dbReference>
<dbReference type="VEuPathDB" id="FungiDB:PC110_g6874"/>
<dbReference type="EMBL" id="RCMK01000684">
    <property type="protein sequence ID" value="KAG2916264.1"/>
    <property type="molecule type" value="Genomic_DNA"/>
</dbReference>
<dbReference type="VEuPathDB" id="FungiDB:PC110_g23706"/>
<feature type="compositionally biased region" description="Low complexity" evidence="1">
    <location>
        <begin position="186"/>
        <end position="205"/>
    </location>
</feature>
<evidence type="ECO:0000256" key="1">
    <source>
        <dbReference type="SAM" id="MobiDB-lite"/>
    </source>
</evidence>
<feature type="region of interest" description="Disordered" evidence="1">
    <location>
        <begin position="176"/>
        <end position="210"/>
    </location>
</feature>
<dbReference type="Proteomes" id="UP000736787">
    <property type="component" value="Unassembled WGS sequence"/>
</dbReference>
<dbReference type="AlphaFoldDB" id="A0A8T1CBE2"/>
<feature type="region of interest" description="Disordered" evidence="1">
    <location>
        <begin position="1"/>
        <end position="26"/>
    </location>
</feature>
<feature type="compositionally biased region" description="Basic residues" evidence="1">
    <location>
        <begin position="539"/>
        <end position="556"/>
    </location>
</feature>
<proteinExistence type="predicted"/>
<accession>A0A8T1CBE2</accession>
<feature type="region of interest" description="Disordered" evidence="1">
    <location>
        <begin position="224"/>
        <end position="293"/>
    </location>
</feature>
<organism evidence="2 3">
    <name type="scientific">Phytophthora cactorum</name>
    <dbReference type="NCBI Taxonomy" id="29920"/>
    <lineage>
        <taxon>Eukaryota</taxon>
        <taxon>Sar</taxon>
        <taxon>Stramenopiles</taxon>
        <taxon>Oomycota</taxon>
        <taxon>Peronosporomycetes</taxon>
        <taxon>Peronosporales</taxon>
        <taxon>Peronosporaceae</taxon>
        <taxon>Phytophthora</taxon>
    </lineage>
</organism>
<reference evidence="2" key="1">
    <citation type="submission" date="2018-10" db="EMBL/GenBank/DDBJ databases">
        <title>Effector identification in a new, highly contiguous assembly of the strawberry crown rot pathogen Phytophthora cactorum.</title>
        <authorList>
            <person name="Armitage A.D."/>
            <person name="Nellist C.F."/>
            <person name="Bates H."/>
            <person name="Vickerstaff R.J."/>
            <person name="Harrison R.J."/>
        </authorList>
    </citation>
    <scope>NUCLEOTIDE SEQUENCE</scope>
    <source>
        <strain evidence="2">4040</strain>
    </source>
</reference>
<feature type="region of interest" description="Disordered" evidence="1">
    <location>
        <begin position="539"/>
        <end position="562"/>
    </location>
</feature>
<evidence type="ECO:0000313" key="3">
    <source>
        <dbReference type="Proteomes" id="UP000736787"/>
    </source>
</evidence>
<feature type="compositionally biased region" description="Basic and acidic residues" evidence="1">
    <location>
        <begin position="264"/>
        <end position="284"/>
    </location>
</feature>
<comment type="caution">
    <text evidence="2">The sequence shown here is derived from an EMBL/GenBank/DDBJ whole genome shotgun (WGS) entry which is preliminary data.</text>
</comment>
<feature type="region of interest" description="Disordered" evidence="1">
    <location>
        <begin position="105"/>
        <end position="137"/>
    </location>
</feature>
<sequence>MATSKKTAVSDSWGRAAEREVRRRPRKVSTVPSLLILYHSPTFQASPPFLVLTARTRSSRCSSHSSDPLPPRFGLVASDLDRCRRYWRCFPRLLLRLLARPRSLSARSPRTPAVSSHVSAPPEPARSPSAASENYHDSDEELLDQILDWGDLLPQRPAPARTPTSGTVVPQHGATASVVASTSDETSPATHAADTSSAASQPASGAGSGGALQELIDEVRLEWSSDGEDGPAENDAAASPSHTGLTDDSDDDDEPIRPRRSRLRRGDEDSSWHPELPRAPEKHPVTNHRNHYKPGEAWDYRATAPITRLLDARGDPPHRCYLVQWKGRPFQMSWVWMEHLDNATTCYLMQQVDQWQAEGNTGPYFPVQRDIASESDKCFMDTFRAAMYYLVSPDLVTLEMWDAFEAMQPDDTLGGVTRSDVTRSDVTAFFKVLQRDSVPLDYDHLFLNVAPESIANIETFNKVCQEQPPGVYLVSTGEDDVGHCFVVIVYGPNERVLVLDGFTDKKDSPMDVLPLKYLQWVHNVKWMCRVALKPGYKCRHGKRKSKTQRKREKRLRQQLQNL</sequence>
<feature type="compositionally biased region" description="Polar residues" evidence="1">
    <location>
        <begin position="1"/>
        <end position="10"/>
    </location>
</feature>
<dbReference type="SUPFAM" id="SSF54160">
    <property type="entry name" value="Chromo domain-like"/>
    <property type="match status" value="1"/>
</dbReference>